<dbReference type="CDD" id="cd09256">
    <property type="entry name" value="AP_MuD_MHD"/>
    <property type="match status" value="1"/>
</dbReference>
<keyword evidence="4" id="KW-0813">Transport</keyword>
<gene>
    <name evidence="10" type="ORF">GSLYS_00021302001</name>
</gene>
<dbReference type="GO" id="GO:0005770">
    <property type="term" value="C:late endosome"/>
    <property type="evidence" value="ECO:0007669"/>
    <property type="project" value="TreeGrafter"/>
</dbReference>
<protein>
    <recommendedName>
        <fullName evidence="3">AP-5 complex subunit mu-1</fullName>
    </recommendedName>
    <alternativeName>
        <fullName evidence="8">Adaptor-related protein complex 5 subunit mu-1</fullName>
    </alternativeName>
</protein>
<evidence type="ECO:0000256" key="1">
    <source>
        <dbReference type="ARBA" id="ARBA00005324"/>
    </source>
</evidence>
<evidence type="ECO:0000313" key="10">
    <source>
        <dbReference type="EMBL" id="CAL1547985.1"/>
    </source>
</evidence>
<comment type="subcellular location">
    <subcellularLocation>
        <location evidence="7">Endomembrane system</location>
        <topology evidence="7">Peripheral membrane protein</topology>
        <orientation evidence="7">Cytoplasmic side</orientation>
    </subcellularLocation>
</comment>
<dbReference type="PANTHER" id="PTHR16082">
    <property type="entry name" value="AP-5 COMPLEX SUBUNIT MU-1"/>
    <property type="match status" value="1"/>
</dbReference>
<evidence type="ECO:0000259" key="9">
    <source>
        <dbReference type="PROSITE" id="PS51072"/>
    </source>
</evidence>
<reference evidence="10 11" key="1">
    <citation type="submission" date="2024-04" db="EMBL/GenBank/DDBJ databases">
        <authorList>
            <consortium name="Genoscope - CEA"/>
            <person name="William W."/>
        </authorList>
    </citation>
    <scope>NUCLEOTIDE SEQUENCE [LARGE SCALE GENOMIC DNA]</scope>
</reference>
<comment type="subunit">
    <text evidence="2">Probably part of the adaptor protein complex 5 (AP-5) a tetramer composed of AP5B1, AP5M1, AP5S1 and AP5Z1.</text>
</comment>
<dbReference type="AlphaFoldDB" id="A0AAV2ILV8"/>
<dbReference type="InterPro" id="IPR028565">
    <property type="entry name" value="MHD"/>
</dbReference>
<dbReference type="GO" id="GO:0016197">
    <property type="term" value="P:endosomal transport"/>
    <property type="evidence" value="ECO:0007669"/>
    <property type="project" value="TreeGrafter"/>
</dbReference>
<dbReference type="Proteomes" id="UP001497497">
    <property type="component" value="Unassembled WGS sequence"/>
</dbReference>
<comment type="similarity">
    <text evidence="1">Belongs to the adaptor complexes medium subunit family.</text>
</comment>
<evidence type="ECO:0000256" key="2">
    <source>
        <dbReference type="ARBA" id="ARBA00011174"/>
    </source>
</evidence>
<evidence type="ECO:0000256" key="4">
    <source>
        <dbReference type="ARBA" id="ARBA00022448"/>
    </source>
</evidence>
<dbReference type="Pfam" id="PF00928">
    <property type="entry name" value="Adap_comp_sub"/>
    <property type="match status" value="1"/>
</dbReference>
<keyword evidence="11" id="KW-1185">Reference proteome</keyword>
<comment type="caution">
    <text evidence="10">The sequence shown here is derived from an EMBL/GenBank/DDBJ whole genome shotgun (WGS) entry which is preliminary data.</text>
</comment>
<dbReference type="PANTHER" id="PTHR16082:SF2">
    <property type="entry name" value="AP-5 COMPLEX SUBUNIT MU-1"/>
    <property type="match status" value="1"/>
</dbReference>
<dbReference type="Gene3D" id="2.60.40.1170">
    <property type="entry name" value="Mu homology domain, subdomain B"/>
    <property type="match status" value="2"/>
</dbReference>
<evidence type="ECO:0000256" key="8">
    <source>
        <dbReference type="ARBA" id="ARBA00030827"/>
    </source>
</evidence>
<evidence type="ECO:0000256" key="5">
    <source>
        <dbReference type="ARBA" id="ARBA00022927"/>
    </source>
</evidence>
<dbReference type="GO" id="GO:0030119">
    <property type="term" value="C:AP-type membrane coat adaptor complex"/>
    <property type="evidence" value="ECO:0007669"/>
    <property type="project" value="TreeGrafter"/>
</dbReference>
<keyword evidence="5" id="KW-0653">Protein transport</keyword>
<name>A0AAV2ILV8_LYMST</name>
<dbReference type="GO" id="GO:0005829">
    <property type="term" value="C:cytosol"/>
    <property type="evidence" value="ECO:0007669"/>
    <property type="project" value="TreeGrafter"/>
</dbReference>
<evidence type="ECO:0000256" key="6">
    <source>
        <dbReference type="ARBA" id="ARBA00023136"/>
    </source>
</evidence>
<dbReference type="GO" id="GO:0005764">
    <property type="term" value="C:lysosome"/>
    <property type="evidence" value="ECO:0007669"/>
    <property type="project" value="TreeGrafter"/>
</dbReference>
<dbReference type="InterPro" id="IPR036168">
    <property type="entry name" value="AP2_Mu_C_sf"/>
</dbReference>
<evidence type="ECO:0000313" key="11">
    <source>
        <dbReference type="Proteomes" id="UP001497497"/>
    </source>
</evidence>
<dbReference type="SUPFAM" id="SSF49447">
    <property type="entry name" value="Second domain of Mu2 adaptin subunit (ap50) of ap2 adaptor"/>
    <property type="match status" value="1"/>
</dbReference>
<proteinExistence type="inferred from homology"/>
<dbReference type="GO" id="GO:0015031">
    <property type="term" value="P:protein transport"/>
    <property type="evidence" value="ECO:0007669"/>
    <property type="project" value="UniProtKB-KW"/>
</dbReference>
<organism evidence="10 11">
    <name type="scientific">Lymnaea stagnalis</name>
    <name type="common">Great pond snail</name>
    <name type="synonym">Helix stagnalis</name>
    <dbReference type="NCBI Taxonomy" id="6523"/>
    <lineage>
        <taxon>Eukaryota</taxon>
        <taxon>Metazoa</taxon>
        <taxon>Spiralia</taxon>
        <taxon>Lophotrochozoa</taxon>
        <taxon>Mollusca</taxon>
        <taxon>Gastropoda</taxon>
        <taxon>Heterobranchia</taxon>
        <taxon>Euthyneura</taxon>
        <taxon>Panpulmonata</taxon>
        <taxon>Hygrophila</taxon>
        <taxon>Lymnaeoidea</taxon>
        <taxon>Lymnaeidae</taxon>
        <taxon>Lymnaea</taxon>
    </lineage>
</organism>
<keyword evidence="6" id="KW-0472">Membrane</keyword>
<dbReference type="EMBL" id="CAXITT010001130">
    <property type="protein sequence ID" value="CAL1547985.1"/>
    <property type="molecule type" value="Genomic_DNA"/>
</dbReference>
<dbReference type="PROSITE" id="PS51072">
    <property type="entry name" value="MHD"/>
    <property type="match status" value="1"/>
</dbReference>
<accession>A0AAV2ILV8</accession>
<sequence>MMNVAVRNLWVIKLPSGSNSNKSVVLHTRKFPLAEKKDKLLNGQLHVPVPPASQLVQILVQELAQAQSVSQFVPSRDRCDLQIQKPVHQITTDQGILWPIVAFERAGILYCCLPVVDGRDVHLDDITKTPIINIPSVSLGFALLGAVAEFLKVPSQELPARLVELPAFINEAAPFGILRDGSAENIISRLADKPCAISKTQKIPAWKSSSFKGKPSLQLSVTEYINASQCAQETWHDSSQVFGSVNCRAEFEGAVTDITVNLSHLGDGLDIPLDLLLLHPCVQRADWQDLAESNHDTRLAPRRIRFSPPAENFTICHYTVKKLLELPVFGVYQMKPEDTRASITVQLKLNDQIKNNFEYCELHIPFYTRAPILSFEGTPTQGSVMLSSNKKEIVWNIGKKSFPFLYYNKIDYTCKDQQALLAATVTFSGTEQGLPAPTVEDAFCRGNNSYAQLVFKIQDFTHSGCGVDAKSVQVSPTAKFKMTISREYSSIDYKIWNSIGDALTTL</sequence>
<evidence type="ECO:0000256" key="3">
    <source>
        <dbReference type="ARBA" id="ARBA00021851"/>
    </source>
</evidence>
<feature type="domain" description="MHD" evidence="9">
    <location>
        <begin position="214"/>
        <end position="496"/>
    </location>
</feature>
<evidence type="ECO:0000256" key="7">
    <source>
        <dbReference type="ARBA" id="ARBA00029433"/>
    </source>
</evidence>
<dbReference type="InterPro" id="IPR039591">
    <property type="entry name" value="AP5M1"/>
</dbReference>